<dbReference type="EMBL" id="LXWN01000001">
    <property type="protein sequence ID" value="PTL88191.1"/>
    <property type="molecule type" value="Genomic_DNA"/>
</dbReference>
<proteinExistence type="predicted"/>
<keyword evidence="4" id="KW-1185">Reference proteome</keyword>
<evidence type="ECO:0000313" key="2">
    <source>
        <dbReference type="EMBL" id="PTL88191.1"/>
    </source>
</evidence>
<dbReference type="EMBL" id="CP007026">
    <property type="protein sequence ID" value="AJA92758.1"/>
    <property type="molecule type" value="Genomic_DNA"/>
</dbReference>
<accession>A0A0A7V1K7</accession>
<name>A0A0A7V1K7_9ARCH</name>
<organism evidence="1 3">
    <name type="scientific">Candidatus Nitrosopelagicus brevis</name>
    <dbReference type="NCBI Taxonomy" id="1410606"/>
    <lineage>
        <taxon>Archaea</taxon>
        <taxon>Nitrososphaerota</taxon>
    </lineage>
</organism>
<evidence type="ECO:0000313" key="3">
    <source>
        <dbReference type="Proteomes" id="UP000030944"/>
    </source>
</evidence>
<dbReference type="KEGG" id="nbv:T478_0964"/>
<reference evidence="1 3" key="1">
    <citation type="journal article" date="2015" name="Proc. Natl. Acad. Sci. U.S.A.">
        <title>Genomic and proteomic characterization of "Candidatus Nitrosopelagicus brevis": An ammonia-oxidizing archaeon from the open ocean.</title>
        <authorList>
            <person name="Santoro A.E."/>
            <person name="Dupont C.L."/>
            <person name="Richter R.A."/>
            <person name="Craig M.T."/>
            <person name="Carini P."/>
            <person name="McIlvin M.R."/>
            <person name="Yang Y."/>
            <person name="Orsi W.D."/>
            <person name="Moran D.M."/>
            <person name="Saito M.A."/>
        </authorList>
    </citation>
    <scope>NUCLEOTIDE SEQUENCE [LARGE SCALE GENOMIC DNA]</scope>
    <source>
        <strain evidence="1">CN25</strain>
        <strain evidence="3">V2</strain>
    </source>
</reference>
<dbReference type="Proteomes" id="UP000241022">
    <property type="component" value="Unassembled WGS sequence"/>
</dbReference>
<reference evidence="2" key="3">
    <citation type="submission" date="2016-05" db="EMBL/GenBank/DDBJ databases">
        <authorList>
            <person name="Lavstsen T."/>
            <person name="Jespersen J.S."/>
        </authorList>
    </citation>
    <scope>NUCLEOTIDE SEQUENCE [LARGE SCALE GENOMIC DNA]</scope>
    <source>
        <strain evidence="2">U25</strain>
    </source>
</reference>
<reference evidence="2 4" key="4">
    <citation type="submission" date="2018-04" db="EMBL/GenBank/DDBJ databases">
        <title>Transcriptomics of ammonia oxidizing archaea.</title>
        <authorList>
            <person name="Carini P."/>
        </authorList>
    </citation>
    <scope>NUCLEOTIDE SEQUENCE [LARGE SCALE GENOMIC DNA]</scope>
    <source>
        <strain evidence="2 4">U25</strain>
    </source>
</reference>
<evidence type="ECO:0000313" key="1">
    <source>
        <dbReference type="EMBL" id="AJA92758.1"/>
    </source>
</evidence>
<gene>
    <name evidence="2" type="ORF">A7X95_02680</name>
    <name evidence="1" type="ORF">T478_0964</name>
</gene>
<evidence type="ECO:0000313" key="4">
    <source>
        <dbReference type="Proteomes" id="UP000241022"/>
    </source>
</evidence>
<reference evidence="4" key="2">
    <citation type="submission" date="2016-05" db="EMBL/GenBank/DDBJ databases">
        <authorList>
            <person name="Dupont C."/>
            <person name="Santoro A."/>
        </authorList>
    </citation>
    <scope>NUCLEOTIDE SEQUENCE [LARGE SCALE GENOMIC DNA]</scope>
    <source>
        <strain evidence="4">U25</strain>
    </source>
</reference>
<dbReference type="HOGENOM" id="CLU_177467_0_0_2"/>
<sequence>MIQVNLETENVNNAEEWVNEIANVYADMEISDVNVSGNKISFKAGLSGMDDTTSDDIKLKIDEYATMSDTQLKNISF</sequence>
<dbReference type="Proteomes" id="UP000030944">
    <property type="component" value="Chromosome"/>
</dbReference>
<dbReference type="AlphaFoldDB" id="A0A0A7V1K7"/>
<protein>
    <submittedName>
        <fullName evidence="1">Uncharacterized protein</fullName>
    </submittedName>
</protein>